<dbReference type="InterPro" id="IPR048359">
    <property type="entry name" value="EXOC6_Sec15_N"/>
</dbReference>
<dbReference type="Proteomes" id="UP000314980">
    <property type="component" value="Unassembled WGS sequence"/>
</dbReference>
<reference evidence="7" key="2">
    <citation type="submission" date="2025-08" db="UniProtKB">
        <authorList>
            <consortium name="Ensembl"/>
        </authorList>
    </citation>
    <scope>IDENTIFICATION</scope>
</reference>
<comment type="similarity">
    <text evidence="1 4">Belongs to the SEC15 family.</text>
</comment>
<sequence length="780" mass="90468">MASIETAAEHERILREIESTDTNCIGPTLRSVYDGQEHGLFMEKLDVRIRNHDREIEKMCNHHFQGFVDSITELLKVRGEAQKLKSQVTETNRRLQDDGKELINSMEELKQCRVQQRNIATTIDKLTHCLPVLEMYSRLQEQMRAKRYYPALRTLEQLEQTCLPRAGQYRFCSIMAENIPKLRTQIRDTAMTQLRDFLESIRKHSDKIGETAIKQVHKMLYLCFCKVLPVLMCHLDPYKLNRFGWWTDVPGAQDLVDFSPVYRCLHIYTVLGLRDVFENYYRKQRRKQARLVLQPHSNMHETLEGYRRYFNQIVGFFVVEDHVLHTTQGLVNRAYVEELWELALSKIVAALRTHSSYCDDPNLVLDLKNLIVLFADTLQGYGFPVSQLFDMLLEMRDQYGEILLKKWNITFRQVLDQDNYSPIPVSTEQEYRHYTSQFPLQDPELEKLPFPKKLPFSEFVPKVYCQLKEFIYACLKYSEDLHLSSTEVDDMIRKSTNLLLTRTLSHCLQYAIKKKNVGLAELVQVIINTTHLEQSCHFLEEFISNITNVPPDTVNATKLYGTSTFKDARHAAEAEIYTSLNAKIDQFLQLADYDWLAAVQGGGTLTASDYLIDLIAFLKSTFSVFTNLPGKVAQTACMSACKHISTSLMQLLLDPEVRQISMGALHQLNTDVKECESFARAGPVAGFQGDTLLLAFSDLRQLLELFTQWDWSTYLADYGKPTCKYLRVNPHTALALLEKMRETSRKNNVFAQFRKMDRDRQKLIDTVIKQLRNLIAQHHT</sequence>
<evidence type="ECO:0000256" key="2">
    <source>
        <dbReference type="ARBA" id="ARBA00022448"/>
    </source>
</evidence>
<keyword evidence="3 4" id="KW-0268">Exocytosis</keyword>
<dbReference type="InterPro" id="IPR046361">
    <property type="entry name" value="EXOC6/Sec15_C"/>
</dbReference>
<dbReference type="GO" id="GO:0006893">
    <property type="term" value="P:Golgi to plasma membrane transport"/>
    <property type="evidence" value="ECO:0007669"/>
    <property type="project" value="TreeGrafter"/>
</dbReference>
<keyword evidence="2 4" id="KW-0813">Transport</keyword>
<comment type="function">
    <text evidence="4">Component of the exocyst complex involved in the docking of exocytic vesicles with fusion sites on the plasma membrane.</text>
</comment>
<dbReference type="InterPro" id="IPR042044">
    <property type="entry name" value="EXOC6PINT-1/Sec15/Tip20_C_dom2"/>
</dbReference>
<dbReference type="PANTHER" id="PTHR12702">
    <property type="entry name" value="SEC15"/>
    <property type="match status" value="1"/>
</dbReference>
<dbReference type="FunFam" id="1.10.357.30:FF:000001">
    <property type="entry name" value="Exocyst complex component"/>
    <property type="match status" value="1"/>
</dbReference>
<evidence type="ECO:0000256" key="1">
    <source>
        <dbReference type="ARBA" id="ARBA00007944"/>
    </source>
</evidence>
<evidence type="ECO:0000259" key="6">
    <source>
        <dbReference type="Pfam" id="PF20651"/>
    </source>
</evidence>
<evidence type="ECO:0000256" key="3">
    <source>
        <dbReference type="ARBA" id="ARBA00022483"/>
    </source>
</evidence>
<dbReference type="GO" id="GO:0005886">
    <property type="term" value="C:plasma membrane"/>
    <property type="evidence" value="ECO:0007669"/>
    <property type="project" value="UniProtKB-ARBA"/>
</dbReference>
<dbReference type="InterPro" id="IPR007225">
    <property type="entry name" value="EXOC6/Sec15"/>
</dbReference>
<dbReference type="Gene3D" id="1.20.58.670">
    <property type="entry name" value="Dsl1p vesicle tethering complex, Tip20p subunit, domain D"/>
    <property type="match status" value="1"/>
</dbReference>
<protein>
    <recommendedName>
        <fullName evidence="4">Exocyst complex component</fullName>
    </recommendedName>
</protein>
<evidence type="ECO:0000313" key="8">
    <source>
        <dbReference type="Proteomes" id="UP000314980"/>
    </source>
</evidence>
<dbReference type="GO" id="GO:0006886">
    <property type="term" value="P:intracellular protein transport"/>
    <property type="evidence" value="ECO:0007669"/>
    <property type="project" value="InterPro"/>
</dbReference>
<dbReference type="AlphaFoldDB" id="A0A4W6CII4"/>
<dbReference type="FunFam" id="1.20.58.670:FF:000001">
    <property type="entry name" value="Exocyst complex component"/>
    <property type="match status" value="1"/>
</dbReference>
<accession>A0A4W6CII4</accession>
<dbReference type="Ensembl" id="ENSLCAT00010012047.1">
    <property type="protein sequence ID" value="ENSLCAP00010011795.1"/>
    <property type="gene ID" value="ENSLCAG00010005200.1"/>
</dbReference>
<evidence type="ECO:0000259" key="5">
    <source>
        <dbReference type="Pfam" id="PF04091"/>
    </source>
</evidence>
<dbReference type="GeneTree" id="ENSGT00390000005739"/>
<dbReference type="Pfam" id="PF20651">
    <property type="entry name" value="EXOC6_Sec15_N"/>
    <property type="match status" value="1"/>
</dbReference>
<organism evidence="7 8">
    <name type="scientific">Lates calcarifer</name>
    <name type="common">Barramundi</name>
    <name type="synonym">Holocentrus calcarifer</name>
    <dbReference type="NCBI Taxonomy" id="8187"/>
    <lineage>
        <taxon>Eukaryota</taxon>
        <taxon>Metazoa</taxon>
        <taxon>Chordata</taxon>
        <taxon>Craniata</taxon>
        <taxon>Vertebrata</taxon>
        <taxon>Euteleostomi</taxon>
        <taxon>Actinopterygii</taxon>
        <taxon>Neopterygii</taxon>
        <taxon>Teleostei</taxon>
        <taxon>Neoteleostei</taxon>
        <taxon>Acanthomorphata</taxon>
        <taxon>Carangaria</taxon>
        <taxon>Carangaria incertae sedis</taxon>
        <taxon>Centropomidae</taxon>
        <taxon>Lates</taxon>
    </lineage>
</organism>
<dbReference type="PANTHER" id="PTHR12702:SF3">
    <property type="entry name" value="EXOCYST COMPLEX COMPONENT 6B"/>
    <property type="match status" value="1"/>
</dbReference>
<dbReference type="PIRSF" id="PIRSF025007">
    <property type="entry name" value="Sec15"/>
    <property type="match status" value="1"/>
</dbReference>
<evidence type="ECO:0000256" key="4">
    <source>
        <dbReference type="PIRNR" id="PIRNR025007"/>
    </source>
</evidence>
<gene>
    <name evidence="7" type="primary">EXOC6B</name>
    <name evidence="7" type="synonym">exoc6b</name>
</gene>
<dbReference type="GO" id="GO:0000145">
    <property type="term" value="C:exocyst"/>
    <property type="evidence" value="ECO:0007669"/>
    <property type="project" value="UniProtKB-UniRule"/>
</dbReference>
<dbReference type="InterPro" id="IPR042045">
    <property type="entry name" value="EXOC6/Sec15_C_dom1"/>
</dbReference>
<evidence type="ECO:0000313" key="7">
    <source>
        <dbReference type="Ensembl" id="ENSLCAP00010011795.1"/>
    </source>
</evidence>
<reference evidence="8" key="1">
    <citation type="submission" date="2015-09" db="EMBL/GenBank/DDBJ databases">
        <authorList>
            <person name="Sai Rama Sridatta P."/>
        </authorList>
    </citation>
    <scope>NUCLEOTIDE SEQUENCE [LARGE SCALE GENOMIC DNA]</scope>
</reference>
<dbReference type="GO" id="GO:0090522">
    <property type="term" value="P:vesicle tethering involved in exocytosis"/>
    <property type="evidence" value="ECO:0007669"/>
    <property type="project" value="UniProtKB-UniRule"/>
</dbReference>
<proteinExistence type="inferred from homology"/>
<name>A0A4W6CII4_LATCA</name>
<keyword evidence="8" id="KW-1185">Reference proteome</keyword>
<reference evidence="7" key="3">
    <citation type="submission" date="2025-09" db="UniProtKB">
        <authorList>
            <consortium name="Ensembl"/>
        </authorList>
    </citation>
    <scope>IDENTIFICATION</scope>
</reference>
<feature type="domain" description="Exocyst complex component EXOC6/Sec15 N-terminal" evidence="6">
    <location>
        <begin position="44"/>
        <end position="213"/>
    </location>
</feature>
<dbReference type="Gene3D" id="1.10.357.30">
    <property type="entry name" value="Exocyst complex subunit Sec15 C-terminal domain, N-terminal subdomain"/>
    <property type="match status" value="1"/>
</dbReference>
<feature type="domain" description="Exocyst complex subunit EXOC6/Sec15 C-terminal" evidence="5">
    <location>
        <begin position="387"/>
        <end position="739"/>
    </location>
</feature>
<dbReference type="Pfam" id="PF04091">
    <property type="entry name" value="Sec15_C"/>
    <property type="match status" value="1"/>
</dbReference>